<dbReference type="AlphaFoldDB" id="A0A8J3ALK8"/>
<keyword evidence="9" id="KW-1185">Reference proteome</keyword>
<dbReference type="OrthoDB" id="9762795at2"/>
<evidence type="ECO:0000256" key="5">
    <source>
        <dbReference type="ARBA" id="ARBA00023049"/>
    </source>
</evidence>
<dbReference type="EMBL" id="BMHB01000001">
    <property type="protein sequence ID" value="GGI13127.1"/>
    <property type="molecule type" value="Genomic_DNA"/>
</dbReference>
<dbReference type="InterPro" id="IPR001567">
    <property type="entry name" value="Pept_M3A_M3B_dom"/>
</dbReference>
<dbReference type="PANTHER" id="PTHR11804:SF28">
    <property type="entry name" value="OLIGOENDOPEPTIDASE F"/>
    <property type="match status" value="1"/>
</dbReference>
<accession>A0A8J3ALK8</accession>
<proteinExistence type="inferred from homology"/>
<keyword evidence="3 6" id="KW-0378">Hydrolase</keyword>
<dbReference type="RefSeq" id="WP_087998036.1">
    <property type="nucleotide sequence ID" value="NZ_BMHB01000001.1"/>
</dbReference>
<evidence type="ECO:0000313" key="8">
    <source>
        <dbReference type="EMBL" id="GGI13127.1"/>
    </source>
</evidence>
<feature type="domain" description="Peptidase M3A/M3B catalytic" evidence="7">
    <location>
        <begin position="165"/>
        <end position="546"/>
    </location>
</feature>
<dbReference type="GO" id="GO:0004222">
    <property type="term" value="F:metalloendopeptidase activity"/>
    <property type="evidence" value="ECO:0007669"/>
    <property type="project" value="InterPro"/>
</dbReference>
<comment type="similarity">
    <text evidence="6">Belongs to the peptidase M3 family.</text>
</comment>
<dbReference type="InterPro" id="IPR045090">
    <property type="entry name" value="Pept_M3A_M3B"/>
</dbReference>
<dbReference type="GO" id="GO:0006508">
    <property type="term" value="P:proteolysis"/>
    <property type="evidence" value="ECO:0007669"/>
    <property type="project" value="UniProtKB-KW"/>
</dbReference>
<comment type="cofactor">
    <cofactor evidence="6">
        <name>Zn(2+)</name>
        <dbReference type="ChEBI" id="CHEBI:29105"/>
    </cofactor>
    <text evidence="6">Binds 1 zinc ion.</text>
</comment>
<dbReference type="NCBIfam" id="TIGR02289">
    <property type="entry name" value="M3_not_pepF"/>
    <property type="match status" value="1"/>
</dbReference>
<evidence type="ECO:0000256" key="6">
    <source>
        <dbReference type="RuleBase" id="RU003435"/>
    </source>
</evidence>
<evidence type="ECO:0000256" key="2">
    <source>
        <dbReference type="ARBA" id="ARBA00022723"/>
    </source>
</evidence>
<dbReference type="PANTHER" id="PTHR11804">
    <property type="entry name" value="PROTEASE M3 THIMET OLIGOPEPTIDASE-RELATED"/>
    <property type="match status" value="1"/>
</dbReference>
<name>A0A8J3ALK8_9BACI</name>
<keyword evidence="2 6" id="KW-0479">Metal-binding</keyword>
<dbReference type="SUPFAM" id="SSF55486">
    <property type="entry name" value="Metalloproteases ('zincins'), catalytic domain"/>
    <property type="match status" value="1"/>
</dbReference>
<dbReference type="CDD" id="cd09606">
    <property type="entry name" value="M3B_PepF"/>
    <property type="match status" value="1"/>
</dbReference>
<evidence type="ECO:0000256" key="1">
    <source>
        <dbReference type="ARBA" id="ARBA00022670"/>
    </source>
</evidence>
<evidence type="ECO:0000256" key="4">
    <source>
        <dbReference type="ARBA" id="ARBA00022833"/>
    </source>
</evidence>
<organism evidence="8 9">
    <name type="scientific">Gottfriedia solisilvae</name>
    <dbReference type="NCBI Taxonomy" id="1516104"/>
    <lineage>
        <taxon>Bacteria</taxon>
        <taxon>Bacillati</taxon>
        <taxon>Bacillota</taxon>
        <taxon>Bacilli</taxon>
        <taxon>Bacillales</taxon>
        <taxon>Bacillaceae</taxon>
        <taxon>Gottfriedia</taxon>
    </lineage>
</organism>
<reference evidence="9" key="1">
    <citation type="journal article" date="2019" name="Int. J. Syst. Evol. Microbiol.">
        <title>The Global Catalogue of Microorganisms (GCM) 10K type strain sequencing project: providing services to taxonomists for standard genome sequencing and annotation.</title>
        <authorList>
            <consortium name="The Broad Institute Genomics Platform"/>
            <consortium name="The Broad Institute Genome Sequencing Center for Infectious Disease"/>
            <person name="Wu L."/>
            <person name="Ma J."/>
        </authorList>
    </citation>
    <scope>NUCLEOTIDE SEQUENCE [LARGE SCALE GENOMIC DNA]</scope>
    <source>
        <strain evidence="9">CGMCC 1.14993</strain>
    </source>
</reference>
<protein>
    <submittedName>
        <fullName evidence="8">Oligoendopeptidase F</fullName>
    </submittedName>
</protein>
<dbReference type="GO" id="GO:0046872">
    <property type="term" value="F:metal ion binding"/>
    <property type="evidence" value="ECO:0007669"/>
    <property type="project" value="UniProtKB-UniRule"/>
</dbReference>
<comment type="caution">
    <text evidence="8">The sequence shown here is derived from an EMBL/GenBank/DDBJ whole genome shotgun (WGS) entry which is preliminary data.</text>
</comment>
<dbReference type="Proteomes" id="UP000626244">
    <property type="component" value="Unassembled WGS sequence"/>
</dbReference>
<sequence length="566" mass="67462">MKFEKFNYKRPNIDKLEQDLIHLLNQFKQSKDIEELSNIISKINQLRSNFESMMNLAYLQFMRNTSDSFYSAEQKFFDESNPKYQNLINEYFRNLVNCEYRNQLEEMWGKQFFSLAELQTKTISANIIEDLVMENKLVSQYTKLISSARINFLSKEMNLTQVRAYSQNKNRELRKQAVNARYGFYEEHEEELDQIFHNLVKKRTEIAQKLGYKKFVELGYARMLRIGYGSEMIRIFRKQVKDVIVPLLIELKENQRNRLNIETLLYYDLDILFDDGNPEPKGNVKWILNEFQHVFKEISPETAEFYQFMVSNNLLDVETRNDKARAGFCTYIAEYKSPYIFANFNGTSDDVRVFLHEAGHAFQLYASRNLELVDYHYPTYEACEIFSMSMELFGWKSLNRIFGEETNKYKYLHLHEALDWLVYCVAVDEFQHIVYENPELTPNERKEKWRNIEKEYLPFRNYEGNDYLEKGGYWQQQTLIYKTPFYFIDYALAQVCAFQFWKRFKANEDKAFSKFLTICKAGGSNSFLTILEESNLISPFEKGCLESILPIIKNELVNIELNLNLK</sequence>
<keyword evidence="1 6" id="KW-0645">Protease</keyword>
<dbReference type="Gene3D" id="1.10.1370.30">
    <property type="match status" value="1"/>
</dbReference>
<evidence type="ECO:0000256" key="3">
    <source>
        <dbReference type="ARBA" id="ARBA00022801"/>
    </source>
</evidence>
<dbReference type="GO" id="GO:0006518">
    <property type="term" value="P:peptide metabolic process"/>
    <property type="evidence" value="ECO:0007669"/>
    <property type="project" value="TreeGrafter"/>
</dbReference>
<gene>
    <name evidence="8" type="primary">pepF</name>
    <name evidence="8" type="ORF">GCM10007380_16360</name>
</gene>
<evidence type="ECO:0000313" key="9">
    <source>
        <dbReference type="Proteomes" id="UP000626244"/>
    </source>
</evidence>
<keyword evidence="4 6" id="KW-0862">Zinc</keyword>
<dbReference type="Pfam" id="PF01432">
    <property type="entry name" value="Peptidase_M3"/>
    <property type="match status" value="1"/>
</dbReference>
<evidence type="ECO:0000259" key="7">
    <source>
        <dbReference type="Pfam" id="PF01432"/>
    </source>
</evidence>
<dbReference type="InterPro" id="IPR011976">
    <property type="entry name" value="Pept_M3B_oligopep-rel"/>
</dbReference>
<keyword evidence="5 6" id="KW-0482">Metalloprotease</keyword>